<reference evidence="2" key="1">
    <citation type="submission" date="2015-04" db="UniProtKB">
        <authorList>
            <consortium name="EnsemblPlants"/>
        </authorList>
    </citation>
    <scope>IDENTIFICATION</scope>
</reference>
<evidence type="ECO:0000313" key="2">
    <source>
        <dbReference type="EnsemblPlants" id="OPUNC04G15240.1"/>
    </source>
</evidence>
<sequence>MVAITCAIGERSGGRGVATTDELLAAVEEVERRHQQRRRQSGGADRGGCVVATDGLLVVMEEVERRRRRTVSSRWWRRQSGGVDEGGVAVADGHLVGRGGKHNLKEREDTKIAYLSPHAISHRCSSGSSPALIRTSATTSPPVQAHLRRDLPSIAVVPNLRGCVGPTLGETAHRPRQHQTEAQATKRVFT</sequence>
<dbReference type="EnsemblPlants" id="OPUNC04G15240.1">
    <property type="protein sequence ID" value="OPUNC04G15240.1"/>
    <property type="gene ID" value="OPUNC04G15240"/>
</dbReference>
<proteinExistence type="predicted"/>
<organism evidence="2">
    <name type="scientific">Oryza punctata</name>
    <name type="common">Red rice</name>
    <dbReference type="NCBI Taxonomy" id="4537"/>
    <lineage>
        <taxon>Eukaryota</taxon>
        <taxon>Viridiplantae</taxon>
        <taxon>Streptophyta</taxon>
        <taxon>Embryophyta</taxon>
        <taxon>Tracheophyta</taxon>
        <taxon>Spermatophyta</taxon>
        <taxon>Magnoliopsida</taxon>
        <taxon>Liliopsida</taxon>
        <taxon>Poales</taxon>
        <taxon>Poaceae</taxon>
        <taxon>BOP clade</taxon>
        <taxon>Oryzoideae</taxon>
        <taxon>Oryzeae</taxon>
        <taxon>Oryzinae</taxon>
        <taxon>Oryza</taxon>
    </lineage>
</organism>
<reference evidence="2" key="2">
    <citation type="submission" date="2018-05" db="EMBL/GenBank/DDBJ databases">
        <title>OpunRS2 (Oryza punctata Reference Sequence Version 2).</title>
        <authorList>
            <person name="Zhang J."/>
            <person name="Kudrna D."/>
            <person name="Lee S."/>
            <person name="Talag J."/>
            <person name="Welchert J."/>
            <person name="Wing R.A."/>
        </authorList>
    </citation>
    <scope>NUCLEOTIDE SEQUENCE [LARGE SCALE GENOMIC DNA]</scope>
</reference>
<evidence type="ECO:0000256" key="1">
    <source>
        <dbReference type="SAM" id="MobiDB-lite"/>
    </source>
</evidence>
<accession>A0A0E0KSC3</accession>
<name>A0A0E0KSC3_ORYPU</name>
<protein>
    <submittedName>
        <fullName evidence="2">Uncharacterized protein</fullName>
    </submittedName>
</protein>
<evidence type="ECO:0000313" key="3">
    <source>
        <dbReference type="Proteomes" id="UP000026962"/>
    </source>
</evidence>
<feature type="region of interest" description="Disordered" evidence="1">
    <location>
        <begin position="168"/>
        <end position="190"/>
    </location>
</feature>
<dbReference type="HOGENOM" id="CLU_1430158_0_0_1"/>
<keyword evidence="3" id="KW-1185">Reference proteome</keyword>
<dbReference type="AlphaFoldDB" id="A0A0E0KSC3"/>
<dbReference type="Proteomes" id="UP000026962">
    <property type="component" value="Chromosome 4"/>
</dbReference>
<dbReference type="Gramene" id="OPUNC04G15240.1">
    <property type="protein sequence ID" value="OPUNC04G15240.1"/>
    <property type="gene ID" value="OPUNC04G15240"/>
</dbReference>